<evidence type="ECO:0000313" key="3">
    <source>
        <dbReference type="EMBL" id="MBB4965872.1"/>
    </source>
</evidence>
<proteinExistence type="predicted"/>
<keyword evidence="4" id="KW-1185">Reference proteome</keyword>
<organism evidence="3 4">
    <name type="scientific">Saccharothrix violaceirubra</name>
    <dbReference type="NCBI Taxonomy" id="413306"/>
    <lineage>
        <taxon>Bacteria</taxon>
        <taxon>Bacillati</taxon>
        <taxon>Actinomycetota</taxon>
        <taxon>Actinomycetes</taxon>
        <taxon>Pseudonocardiales</taxon>
        <taxon>Pseudonocardiaceae</taxon>
        <taxon>Saccharothrix</taxon>
    </lineage>
</organism>
<reference evidence="3 4" key="1">
    <citation type="submission" date="2020-08" db="EMBL/GenBank/DDBJ databases">
        <title>Sequencing the genomes of 1000 actinobacteria strains.</title>
        <authorList>
            <person name="Klenk H.-P."/>
        </authorList>
    </citation>
    <scope>NUCLEOTIDE SEQUENCE [LARGE SCALE GENOMIC DNA]</scope>
    <source>
        <strain evidence="3 4">DSM 45084</strain>
    </source>
</reference>
<accession>A0A7W7T3E6</accession>
<feature type="compositionally biased region" description="Basic and acidic residues" evidence="2">
    <location>
        <begin position="105"/>
        <end position="134"/>
    </location>
</feature>
<keyword evidence="1" id="KW-0175">Coiled coil</keyword>
<evidence type="ECO:0000256" key="1">
    <source>
        <dbReference type="SAM" id="Coils"/>
    </source>
</evidence>
<sequence>MDAPRTRACAYCGLPVTARKPTGRPPRYCPAEQRDCQARARAERITARAAGMTGGPGALRETVLELAGQLDEVWEPLQDLVGVVQGSRDLLGAVRDELIARAEQAERAAEEAHTARQQAEDRARVAEAARDEALHQAQEARTQRTEALRARDAADRARQDSLLAQERLRAERDAAREQADKAKTDASAAVAQAEAVADARVREAVESTARAREAAAVLRGELATARERLDERATRVRDLEAEVDRVRDRLAVDLARITAEITADADGRVERAHAENRAQDARSREDLHRLGVQTERADRFERAHARLLDRVAGVLREATAPAEEHDAGRERKALDTLAALLSVETT</sequence>
<name>A0A7W7T3E6_9PSEU</name>
<dbReference type="RefSeq" id="WP_184669577.1">
    <property type="nucleotide sequence ID" value="NZ_BAABAI010000038.1"/>
</dbReference>
<protein>
    <submittedName>
        <fullName evidence="3">Chromosome segregation ATPase</fullName>
    </submittedName>
</protein>
<dbReference type="Proteomes" id="UP000542674">
    <property type="component" value="Unassembled WGS sequence"/>
</dbReference>
<comment type="caution">
    <text evidence="3">The sequence shown here is derived from an EMBL/GenBank/DDBJ whole genome shotgun (WGS) entry which is preliminary data.</text>
</comment>
<dbReference type="AlphaFoldDB" id="A0A7W7T3E6"/>
<feature type="compositionally biased region" description="Basic and acidic residues" evidence="2">
    <location>
        <begin position="141"/>
        <end position="158"/>
    </location>
</feature>
<dbReference type="EMBL" id="JACHJS010000001">
    <property type="protein sequence ID" value="MBB4965872.1"/>
    <property type="molecule type" value="Genomic_DNA"/>
</dbReference>
<gene>
    <name evidence="3" type="ORF">F4559_003231</name>
</gene>
<evidence type="ECO:0000313" key="4">
    <source>
        <dbReference type="Proteomes" id="UP000542674"/>
    </source>
</evidence>
<feature type="region of interest" description="Disordered" evidence="2">
    <location>
        <begin position="105"/>
        <end position="158"/>
    </location>
</feature>
<feature type="coiled-coil region" evidence="1">
    <location>
        <begin position="222"/>
        <end position="249"/>
    </location>
</feature>
<evidence type="ECO:0000256" key="2">
    <source>
        <dbReference type="SAM" id="MobiDB-lite"/>
    </source>
</evidence>